<protein>
    <submittedName>
        <fullName evidence="1">Uncharacterized protein</fullName>
    </submittedName>
</protein>
<gene>
    <name evidence="1" type="ORF">GCM10010987_76920</name>
</gene>
<sequence>MLMHAGNGGVYHLNSGVMGSGKRVDDAAPDASPLPADETVTAGRVRAKMIRQIAPRCPGSQDPEDAMEDTTVVHPRNATRLVRQHGLDGNPFMIGEFVAHDSNPQFGSLNHSDLVRRNASRQAAVGRLRAARRQSC</sequence>
<reference evidence="1" key="1">
    <citation type="journal article" date="2014" name="Int. J. Syst. Evol. Microbiol.">
        <title>Complete genome sequence of Corynebacterium casei LMG S-19264T (=DSM 44701T), isolated from a smear-ripened cheese.</title>
        <authorList>
            <consortium name="US DOE Joint Genome Institute (JGI-PGF)"/>
            <person name="Walter F."/>
            <person name="Albersmeier A."/>
            <person name="Kalinowski J."/>
            <person name="Ruckert C."/>
        </authorList>
    </citation>
    <scope>NUCLEOTIDE SEQUENCE</scope>
    <source>
        <strain evidence="1">CGMCC 1.15034</strain>
    </source>
</reference>
<dbReference type="EMBL" id="BMHC01000036">
    <property type="protein sequence ID" value="GGI33945.1"/>
    <property type="molecule type" value="Genomic_DNA"/>
</dbReference>
<dbReference type="Proteomes" id="UP000625079">
    <property type="component" value="Unassembled WGS sequence"/>
</dbReference>
<proteinExistence type="predicted"/>
<comment type="caution">
    <text evidence="1">The sequence shown here is derived from an EMBL/GenBank/DDBJ whole genome shotgun (WGS) entry which is preliminary data.</text>
</comment>
<name>A0AA87WGD3_9BRAD</name>
<accession>A0AA87WGD3</accession>
<evidence type="ECO:0000313" key="1">
    <source>
        <dbReference type="EMBL" id="GGI33945.1"/>
    </source>
</evidence>
<reference evidence="1" key="2">
    <citation type="submission" date="2022-12" db="EMBL/GenBank/DDBJ databases">
        <authorList>
            <person name="Sun Q."/>
            <person name="Zhou Y."/>
        </authorList>
    </citation>
    <scope>NUCLEOTIDE SEQUENCE</scope>
    <source>
        <strain evidence="1">CGMCC 1.15034</strain>
    </source>
</reference>
<evidence type="ECO:0000313" key="2">
    <source>
        <dbReference type="Proteomes" id="UP000625079"/>
    </source>
</evidence>
<dbReference type="AlphaFoldDB" id="A0AA87WGD3"/>
<organism evidence="1 2">
    <name type="scientific">Bradyrhizobium guangdongense</name>
    <dbReference type="NCBI Taxonomy" id="1325090"/>
    <lineage>
        <taxon>Bacteria</taxon>
        <taxon>Pseudomonadati</taxon>
        <taxon>Pseudomonadota</taxon>
        <taxon>Alphaproteobacteria</taxon>
        <taxon>Hyphomicrobiales</taxon>
        <taxon>Nitrobacteraceae</taxon>
        <taxon>Bradyrhizobium</taxon>
    </lineage>
</organism>